<keyword evidence="4" id="KW-0342">GTP-binding</keyword>
<dbReference type="SUPFAM" id="SSF52540">
    <property type="entry name" value="P-loop containing nucleoside triphosphate hydrolases"/>
    <property type="match status" value="1"/>
</dbReference>
<dbReference type="GO" id="GO:0005525">
    <property type="term" value="F:GTP binding"/>
    <property type="evidence" value="ECO:0007669"/>
    <property type="project" value="UniProtKB-KW"/>
</dbReference>
<dbReference type="InterPro" id="IPR051515">
    <property type="entry name" value="IRG"/>
</dbReference>
<evidence type="ECO:0000259" key="6">
    <source>
        <dbReference type="PROSITE" id="PS51716"/>
    </source>
</evidence>
<dbReference type="InterPro" id="IPR007743">
    <property type="entry name" value="Immunity-related_GTPase-like"/>
</dbReference>
<evidence type="ECO:0000313" key="8">
    <source>
        <dbReference type="Proteomes" id="UP000314986"/>
    </source>
</evidence>
<proteinExistence type="inferred from homology"/>
<dbReference type="FunFam" id="3.40.50.300:FF:000541">
    <property type="entry name" value="Immunity related GTPase M"/>
    <property type="match status" value="1"/>
</dbReference>
<reference evidence="8" key="3">
    <citation type="journal article" date="2014" name="Nature">
        <title>Elephant shark genome provides unique insights into gnathostome evolution.</title>
        <authorList>
            <consortium name="International Elephant Shark Genome Sequencing Consortium"/>
            <person name="Venkatesh B."/>
            <person name="Lee A.P."/>
            <person name="Ravi V."/>
            <person name="Maurya A.K."/>
            <person name="Lian M.M."/>
            <person name="Swann J.B."/>
            <person name="Ohta Y."/>
            <person name="Flajnik M.F."/>
            <person name="Sutoh Y."/>
            <person name="Kasahara M."/>
            <person name="Hoon S."/>
            <person name="Gangu V."/>
            <person name="Roy S.W."/>
            <person name="Irimia M."/>
            <person name="Korzh V."/>
            <person name="Kondrychyn I."/>
            <person name="Lim Z.W."/>
            <person name="Tay B.H."/>
            <person name="Tohari S."/>
            <person name="Kong K.W."/>
            <person name="Ho S."/>
            <person name="Lorente-Galdos B."/>
            <person name="Quilez J."/>
            <person name="Marques-Bonet T."/>
            <person name="Raney B.J."/>
            <person name="Ingham P.W."/>
            <person name="Tay A."/>
            <person name="Hillier L.W."/>
            <person name="Minx P."/>
            <person name="Boehm T."/>
            <person name="Wilson R.K."/>
            <person name="Brenner S."/>
            <person name="Warren W.C."/>
        </authorList>
    </citation>
    <scope>NUCLEOTIDE SEQUENCE [LARGE SCALE GENOMIC DNA]</scope>
</reference>
<dbReference type="GeneTree" id="ENSGT00950000183007"/>
<keyword evidence="3" id="KW-0378">Hydrolase</keyword>
<reference evidence="7" key="5">
    <citation type="submission" date="2025-09" db="UniProtKB">
        <authorList>
            <consortium name="Ensembl"/>
        </authorList>
    </citation>
    <scope>IDENTIFICATION</scope>
</reference>
<evidence type="ECO:0000256" key="2">
    <source>
        <dbReference type="ARBA" id="ARBA00022741"/>
    </source>
</evidence>
<keyword evidence="2" id="KW-0547">Nucleotide-binding</keyword>
<evidence type="ECO:0000256" key="1">
    <source>
        <dbReference type="ARBA" id="ARBA00005429"/>
    </source>
</evidence>
<accession>A0A4W3GEH4</accession>
<dbReference type="PANTHER" id="PTHR32341:SF10">
    <property type="entry name" value="INTERFERON-INDUCIBLE GTPASE 5"/>
    <property type="match status" value="1"/>
</dbReference>
<name>A0A4W3GEH4_CALMI</name>
<dbReference type="Ensembl" id="ENSCMIT00000001068.1">
    <property type="protein sequence ID" value="ENSCMIP00000001015.1"/>
    <property type="gene ID" value="ENSCMIG00000000682.1"/>
</dbReference>
<organism evidence="7 8">
    <name type="scientific">Callorhinchus milii</name>
    <name type="common">Ghost shark</name>
    <dbReference type="NCBI Taxonomy" id="7868"/>
    <lineage>
        <taxon>Eukaryota</taxon>
        <taxon>Metazoa</taxon>
        <taxon>Chordata</taxon>
        <taxon>Craniata</taxon>
        <taxon>Vertebrata</taxon>
        <taxon>Chondrichthyes</taxon>
        <taxon>Holocephali</taxon>
        <taxon>Chimaeriformes</taxon>
        <taxon>Callorhinchidae</taxon>
        <taxon>Callorhinchus</taxon>
    </lineage>
</organism>
<dbReference type="Proteomes" id="UP000314986">
    <property type="component" value="Unassembled WGS sequence"/>
</dbReference>
<dbReference type="InParanoid" id="A0A4W3GEH4"/>
<feature type="signal peptide" evidence="5">
    <location>
        <begin position="1"/>
        <end position="17"/>
    </location>
</feature>
<dbReference type="InterPro" id="IPR030385">
    <property type="entry name" value="G_IRG_dom"/>
</dbReference>
<dbReference type="OMA" id="MIISSER"/>
<dbReference type="GO" id="GO:0016787">
    <property type="term" value="F:hydrolase activity"/>
    <property type="evidence" value="ECO:0007669"/>
    <property type="project" value="UniProtKB-KW"/>
</dbReference>
<dbReference type="InterPro" id="IPR027417">
    <property type="entry name" value="P-loop_NTPase"/>
</dbReference>
<dbReference type="GO" id="GO:0016020">
    <property type="term" value="C:membrane"/>
    <property type="evidence" value="ECO:0007669"/>
    <property type="project" value="InterPro"/>
</dbReference>
<reference evidence="7" key="4">
    <citation type="submission" date="2025-08" db="UniProtKB">
        <authorList>
            <consortium name="Ensembl"/>
        </authorList>
    </citation>
    <scope>IDENTIFICATION</scope>
</reference>
<sequence>MLLYVAVLHVPCPLGLTIWAELSVNPETPEISASIPQSSGKSTFINAMRDLRSNDEGAAPTGNIETTLEATGYSHPTVKGVYFWDLPGIGISTFKADQYVKKMQFKRYDFFIIISHTRFTENDTLLAKEIKRLGKNFYSVRSKVDDDLNGLGEEGIDYNKEAELERIRKDCVSNLEKAGIQSPSVFLISSFHLDQFDFPVLKRTFGNDLPDKKKDVFLLSFPNRSVDPVKQEMNPSPLPLFSWF</sequence>
<feature type="domain" description="IRG-type G" evidence="6">
    <location>
        <begin position="27"/>
        <end position="208"/>
    </location>
</feature>
<reference evidence="8" key="2">
    <citation type="journal article" date="2007" name="PLoS Biol.">
        <title>Survey sequencing and comparative analysis of the elephant shark (Callorhinchus milii) genome.</title>
        <authorList>
            <person name="Venkatesh B."/>
            <person name="Kirkness E.F."/>
            <person name="Loh Y.H."/>
            <person name="Halpern A.L."/>
            <person name="Lee A.P."/>
            <person name="Johnson J."/>
            <person name="Dandona N."/>
            <person name="Viswanathan L.D."/>
            <person name="Tay A."/>
            <person name="Venter J.C."/>
            <person name="Strausberg R.L."/>
            <person name="Brenner S."/>
        </authorList>
    </citation>
    <scope>NUCLEOTIDE SEQUENCE [LARGE SCALE GENOMIC DNA]</scope>
</reference>
<evidence type="ECO:0000313" key="7">
    <source>
        <dbReference type="Ensembl" id="ENSCMIP00000001015.1"/>
    </source>
</evidence>
<dbReference type="PROSITE" id="PS51716">
    <property type="entry name" value="G_IRG"/>
    <property type="match status" value="1"/>
</dbReference>
<evidence type="ECO:0000256" key="3">
    <source>
        <dbReference type="ARBA" id="ARBA00022801"/>
    </source>
</evidence>
<keyword evidence="5" id="KW-0732">Signal</keyword>
<dbReference type="Pfam" id="PF05049">
    <property type="entry name" value="IIGP"/>
    <property type="match status" value="1"/>
</dbReference>
<comment type="similarity">
    <text evidence="1">Belongs to the TRAFAC class dynamin-like GTPase superfamily. IRG family.</text>
</comment>
<feature type="chain" id="PRO_5021267481" description="IRG-type G domain-containing protein" evidence="5">
    <location>
        <begin position="18"/>
        <end position="244"/>
    </location>
</feature>
<dbReference type="AlphaFoldDB" id="A0A4W3GEH4"/>
<evidence type="ECO:0000256" key="5">
    <source>
        <dbReference type="SAM" id="SignalP"/>
    </source>
</evidence>
<keyword evidence="8" id="KW-1185">Reference proteome</keyword>
<reference evidence="8" key="1">
    <citation type="journal article" date="2006" name="Science">
        <title>Ancient noncoding elements conserved in the human genome.</title>
        <authorList>
            <person name="Venkatesh B."/>
            <person name="Kirkness E.F."/>
            <person name="Loh Y.H."/>
            <person name="Halpern A.L."/>
            <person name="Lee A.P."/>
            <person name="Johnson J."/>
            <person name="Dandona N."/>
            <person name="Viswanathan L.D."/>
            <person name="Tay A."/>
            <person name="Venter J.C."/>
            <person name="Strausberg R.L."/>
            <person name="Brenner S."/>
        </authorList>
    </citation>
    <scope>NUCLEOTIDE SEQUENCE [LARGE SCALE GENOMIC DNA]</scope>
</reference>
<dbReference type="PANTHER" id="PTHR32341">
    <property type="entry name" value="INTERFERON-INDUCIBLE GTPASE"/>
    <property type="match status" value="1"/>
</dbReference>
<protein>
    <recommendedName>
        <fullName evidence="6">IRG-type G domain-containing protein</fullName>
    </recommendedName>
</protein>
<dbReference type="Gene3D" id="3.40.50.300">
    <property type="entry name" value="P-loop containing nucleotide triphosphate hydrolases"/>
    <property type="match status" value="1"/>
</dbReference>
<evidence type="ECO:0000256" key="4">
    <source>
        <dbReference type="ARBA" id="ARBA00023134"/>
    </source>
</evidence>